<comment type="caution">
    <text evidence="1">The sequence shown here is derived from an EMBL/GenBank/DDBJ whole genome shotgun (WGS) entry which is preliminary data.</text>
</comment>
<evidence type="ECO:0000313" key="2">
    <source>
        <dbReference type="Proteomes" id="UP001501772"/>
    </source>
</evidence>
<dbReference type="EMBL" id="BAABBY010000007">
    <property type="protein sequence ID" value="GAA4208120.1"/>
    <property type="molecule type" value="Genomic_DNA"/>
</dbReference>
<gene>
    <name evidence="1" type="ORF">GCM10022289_31590</name>
</gene>
<evidence type="ECO:0008006" key="3">
    <source>
        <dbReference type="Google" id="ProtNLM"/>
    </source>
</evidence>
<reference evidence="2" key="1">
    <citation type="journal article" date="2019" name="Int. J. Syst. Evol. Microbiol.">
        <title>The Global Catalogue of Microorganisms (GCM) 10K type strain sequencing project: providing services to taxonomists for standard genome sequencing and annotation.</title>
        <authorList>
            <consortium name="The Broad Institute Genomics Platform"/>
            <consortium name="The Broad Institute Genome Sequencing Center for Infectious Disease"/>
            <person name="Wu L."/>
            <person name="Ma J."/>
        </authorList>
    </citation>
    <scope>NUCLEOTIDE SEQUENCE [LARGE SCALE GENOMIC DNA]</scope>
    <source>
        <strain evidence="2">JCM 17626</strain>
    </source>
</reference>
<organism evidence="1 2">
    <name type="scientific">Pedobacter jeongneungensis</name>
    <dbReference type="NCBI Taxonomy" id="947309"/>
    <lineage>
        <taxon>Bacteria</taxon>
        <taxon>Pseudomonadati</taxon>
        <taxon>Bacteroidota</taxon>
        <taxon>Sphingobacteriia</taxon>
        <taxon>Sphingobacteriales</taxon>
        <taxon>Sphingobacteriaceae</taxon>
        <taxon>Pedobacter</taxon>
    </lineage>
</organism>
<evidence type="ECO:0000313" key="1">
    <source>
        <dbReference type="EMBL" id="GAA4208120.1"/>
    </source>
</evidence>
<proteinExistence type="predicted"/>
<sequence length="75" mass="7762">MNLSHNLKGYEVVEADYSNSLIGGFSSSFSSSKNAEEISGEGSNNCLGGNCAPGCGMYGNNDANCHNNIQPHCGS</sequence>
<dbReference type="Proteomes" id="UP001501772">
    <property type="component" value="Unassembled WGS sequence"/>
</dbReference>
<keyword evidence="2" id="KW-1185">Reference proteome</keyword>
<protein>
    <recommendedName>
        <fullName evidence="3">Natural product</fullName>
    </recommendedName>
</protein>
<accession>A0ABP8BJ12</accession>
<name>A0ABP8BJ12_9SPHI</name>